<feature type="transmembrane region" description="Helical" evidence="1">
    <location>
        <begin position="454"/>
        <end position="477"/>
    </location>
</feature>
<dbReference type="Gene3D" id="3.30.70.1440">
    <property type="entry name" value="Multidrug efflux transporter AcrB pore domain"/>
    <property type="match status" value="1"/>
</dbReference>
<dbReference type="SUPFAM" id="SSF82866">
    <property type="entry name" value="Multidrug efflux transporter AcrB transmembrane domain"/>
    <property type="match status" value="2"/>
</dbReference>
<name>A0A366EDN4_9BACI</name>
<feature type="transmembrane region" description="Helical" evidence="1">
    <location>
        <begin position="382"/>
        <end position="401"/>
    </location>
</feature>
<dbReference type="RefSeq" id="WP_113867261.1">
    <property type="nucleotide sequence ID" value="NZ_BAABQN010000002.1"/>
</dbReference>
<feature type="transmembrane region" description="Helical" evidence="1">
    <location>
        <begin position="913"/>
        <end position="938"/>
    </location>
</feature>
<dbReference type="GO" id="GO:0042910">
    <property type="term" value="F:xenobiotic transmembrane transporter activity"/>
    <property type="evidence" value="ECO:0007669"/>
    <property type="project" value="TreeGrafter"/>
</dbReference>
<keyword evidence="1" id="KW-0812">Transmembrane</keyword>
<keyword evidence="1" id="KW-1133">Transmembrane helix</keyword>
<dbReference type="Gene3D" id="3.30.70.1320">
    <property type="entry name" value="Multidrug efflux transporter AcrB pore domain like"/>
    <property type="match status" value="1"/>
</dbReference>
<dbReference type="Pfam" id="PF00873">
    <property type="entry name" value="ACR_tran"/>
    <property type="match status" value="1"/>
</dbReference>
<dbReference type="InterPro" id="IPR027463">
    <property type="entry name" value="AcrB_DN_DC_subdom"/>
</dbReference>
<dbReference type="Proteomes" id="UP000252254">
    <property type="component" value="Unassembled WGS sequence"/>
</dbReference>
<feature type="transmembrane region" description="Helical" evidence="1">
    <location>
        <begin position="326"/>
        <end position="347"/>
    </location>
</feature>
<feature type="transmembrane region" description="Helical" evidence="1">
    <location>
        <begin position="354"/>
        <end position="376"/>
    </location>
</feature>
<dbReference type="GO" id="GO:0005886">
    <property type="term" value="C:plasma membrane"/>
    <property type="evidence" value="ECO:0007669"/>
    <property type="project" value="TreeGrafter"/>
</dbReference>
<organism evidence="2 3">
    <name type="scientific">Paraliobacillus ryukyuensis</name>
    <dbReference type="NCBI Taxonomy" id="200904"/>
    <lineage>
        <taxon>Bacteria</taxon>
        <taxon>Bacillati</taxon>
        <taxon>Bacillota</taxon>
        <taxon>Bacilli</taxon>
        <taxon>Bacillales</taxon>
        <taxon>Bacillaceae</taxon>
        <taxon>Paraliobacillus</taxon>
    </lineage>
</organism>
<dbReference type="Gene3D" id="3.30.2090.10">
    <property type="entry name" value="Multidrug efflux transporter AcrB TolC docking domain, DN and DC subdomains"/>
    <property type="match status" value="2"/>
</dbReference>
<dbReference type="Gene3D" id="1.20.1640.10">
    <property type="entry name" value="Multidrug efflux transporter AcrB transmembrane domain"/>
    <property type="match status" value="2"/>
</dbReference>
<dbReference type="SUPFAM" id="SSF82714">
    <property type="entry name" value="Multidrug efflux transporter AcrB TolC docking domain, DN and DC subdomains"/>
    <property type="match status" value="2"/>
</dbReference>
<evidence type="ECO:0000313" key="2">
    <source>
        <dbReference type="EMBL" id="RBP00497.1"/>
    </source>
</evidence>
<dbReference type="PANTHER" id="PTHR32063:SF18">
    <property type="entry name" value="CATION EFFLUX SYSTEM PROTEIN"/>
    <property type="match status" value="1"/>
</dbReference>
<dbReference type="SUPFAM" id="SSF82693">
    <property type="entry name" value="Multidrug efflux transporter AcrB pore domain, PN1, PN2, PC1 and PC2 subdomains"/>
    <property type="match status" value="2"/>
</dbReference>
<dbReference type="STRING" id="200904.GCA_900168775_00533"/>
<feature type="transmembrane region" description="Helical" evidence="1">
    <location>
        <begin position="884"/>
        <end position="907"/>
    </location>
</feature>
<evidence type="ECO:0000313" key="3">
    <source>
        <dbReference type="Proteomes" id="UP000252254"/>
    </source>
</evidence>
<feature type="transmembrane region" description="Helical" evidence="1">
    <location>
        <begin position="991"/>
        <end position="1014"/>
    </location>
</feature>
<gene>
    <name evidence="2" type="ORF">DES48_102261</name>
</gene>
<comment type="caution">
    <text evidence="2">The sequence shown here is derived from an EMBL/GenBank/DDBJ whole genome shotgun (WGS) entry which is preliminary data.</text>
</comment>
<feature type="transmembrane region" description="Helical" evidence="1">
    <location>
        <begin position="422"/>
        <end position="442"/>
    </location>
</feature>
<keyword evidence="3" id="KW-1185">Reference proteome</keyword>
<dbReference type="Gene3D" id="3.30.70.1430">
    <property type="entry name" value="Multidrug efflux transporter AcrB pore domain"/>
    <property type="match status" value="2"/>
</dbReference>
<feature type="transmembrane region" description="Helical" evidence="1">
    <location>
        <begin position="858"/>
        <end position="877"/>
    </location>
</feature>
<dbReference type="EMBL" id="QNRI01000002">
    <property type="protein sequence ID" value="RBP00497.1"/>
    <property type="molecule type" value="Genomic_DNA"/>
</dbReference>
<dbReference type="OrthoDB" id="9757876at2"/>
<feature type="transmembrane region" description="Helical" evidence="1">
    <location>
        <begin position="526"/>
        <end position="544"/>
    </location>
</feature>
<proteinExistence type="predicted"/>
<dbReference type="AlphaFoldDB" id="A0A366EDN4"/>
<evidence type="ECO:0000256" key="1">
    <source>
        <dbReference type="SAM" id="Phobius"/>
    </source>
</evidence>
<accession>A0A366EDN4</accession>
<keyword evidence="1" id="KW-0472">Membrane</keyword>
<dbReference type="PANTHER" id="PTHR32063">
    <property type="match status" value="1"/>
</dbReference>
<sequence>MKYLLRYRKIVWVFLVLLIFTGIFTYIQLPKRDIPEISQNIASISTVYPGATPSTIEQTVTNPLESALDDINGISEISSASTTGFATLTLSLESDIDAASVYSNIRQTVAEEAKGFPDEVQTPSVSTDLVKSNVATYHLLADDQATLYNLRDQLNQWEQELTSIAGVESLLIKGLPDQELKVSINPEELKINRIQPNQVLTALNNAISPKALGSQKEDGTQYQLSIRDYENIDDLQNIYITTNPSTGEAVYLSDVASINRVNQAPSDIIQYEGQHAISITLQASEGVNIEQVQQNITDKIDTLSAALPTNVSVDQFYTQSTVINEVYSSLITSFVISLIAVLIIMLLGLPFSSALLVAIAIPLSIIIGLIPLPYAGVDLNQISIIGIIVAIGILVDDAIVVNDNIQRRFQLGESALKGTINGVREVGVSIVTSTLMIVFSFFPLTFLSGSNGDFIRALPLALICTVVASTILALTLIPTIQYTKQKNTDRNKQSSSKKTGILGNLFNKLEKFYADSIIPATLKKPWLTVISGIVLCLLLLLLVFKVPFEFFPAADRAEVTISARLASGTTIEDTQQKLQEMEKYLLEKTDTITETVTYTGDGLPGIFSSSMTRTGDNTGQLVVRVNRDATSASDFIDEWESPLREAFPDAEIFLETIVSGPPPSPSVEVKVQGPDIDRLVTIADDLKTQLADLDSAKIVTSNTSKEQNYITYHLDRELLAEEGVDPNQIIQSLQLANIGAPLGTFDNGTERLPLQLILDEGDNQGIDLSALTLAIPNENGPPETISYDSFITKETSKQIGAIPHYNGERTITIEGYEQDGEGEAFSEEANTIISSIESDLPDGYQIIEEGASSAESEFFIEVAKLFLIVLFLIYLTIAIQFNSLLTPLLITSTVLLAITGAIVGLFVSGEPLSFLAVLGIVSLSGIVVRNSILLIEFIEQNRNRYDTLLQAIKEAGRARVRPIILTTLTSIAALVPIIFTGDVLFRPLAISIVYGLLFSTILTLVLLPAIYATMKRMSK</sequence>
<dbReference type="InterPro" id="IPR001036">
    <property type="entry name" value="Acrflvin-R"/>
</dbReference>
<feature type="transmembrane region" description="Helical" evidence="1">
    <location>
        <begin position="12"/>
        <end position="29"/>
    </location>
</feature>
<protein>
    <submittedName>
        <fullName evidence="2">Multidrug efflux pump subunit AcrB</fullName>
    </submittedName>
</protein>
<dbReference type="PRINTS" id="PR00702">
    <property type="entry name" value="ACRIFLAVINRP"/>
</dbReference>
<reference evidence="2 3" key="1">
    <citation type="submission" date="2018-06" db="EMBL/GenBank/DDBJ databases">
        <title>Genomic Encyclopedia of Type Strains, Phase IV (KMG-IV): sequencing the most valuable type-strain genomes for metagenomic binning, comparative biology and taxonomic classification.</title>
        <authorList>
            <person name="Goeker M."/>
        </authorList>
    </citation>
    <scope>NUCLEOTIDE SEQUENCE [LARGE SCALE GENOMIC DNA]</scope>
    <source>
        <strain evidence="2 3">DSM 15140</strain>
    </source>
</reference>
<feature type="transmembrane region" description="Helical" evidence="1">
    <location>
        <begin position="959"/>
        <end position="979"/>
    </location>
</feature>